<sequence length="62" mass="7313">MIIFKYFVFYSFVGIYQSAIVSKSIIKRTYLYFKSLNESRNEQGQVVGFKTTLLRTAFRSIL</sequence>
<organism evidence="1 2">
    <name type="scientific">Nonlabens dokdonensis</name>
    <dbReference type="NCBI Taxonomy" id="328515"/>
    <lineage>
        <taxon>Bacteria</taxon>
        <taxon>Pseudomonadati</taxon>
        <taxon>Bacteroidota</taxon>
        <taxon>Flavobacteriia</taxon>
        <taxon>Flavobacteriales</taxon>
        <taxon>Flavobacteriaceae</taxon>
        <taxon>Nonlabens</taxon>
    </lineage>
</organism>
<accession>A0A1Z8B0A4</accession>
<protein>
    <submittedName>
        <fullName evidence="1">Uncharacterized protein</fullName>
    </submittedName>
</protein>
<dbReference type="EMBL" id="MAAX01000098">
    <property type="protein sequence ID" value="OUS16014.1"/>
    <property type="molecule type" value="Genomic_DNA"/>
</dbReference>
<reference evidence="2" key="1">
    <citation type="journal article" date="2017" name="Proc. Natl. Acad. Sci. U.S.A.">
        <title>Simulation of Deepwater Horizon oil plume reveals substrate specialization within a complex community of hydrocarbon-degraders.</title>
        <authorList>
            <person name="Hu P."/>
            <person name="Dubinsky E.A."/>
            <person name="Probst A.J."/>
            <person name="Wang J."/>
            <person name="Sieber C.M.K."/>
            <person name="Tom L.M."/>
            <person name="Gardinali P."/>
            <person name="Banfield J.F."/>
            <person name="Atlas R.M."/>
            <person name="Andersen G.L."/>
        </authorList>
    </citation>
    <scope>NUCLEOTIDE SEQUENCE [LARGE SCALE GENOMIC DNA]</scope>
</reference>
<evidence type="ECO:0000313" key="2">
    <source>
        <dbReference type="Proteomes" id="UP000196102"/>
    </source>
</evidence>
<evidence type="ECO:0000313" key="1">
    <source>
        <dbReference type="EMBL" id="OUS16014.1"/>
    </source>
</evidence>
<comment type="caution">
    <text evidence="1">The sequence shown here is derived from an EMBL/GenBank/DDBJ whole genome shotgun (WGS) entry which is preliminary data.</text>
</comment>
<dbReference type="AlphaFoldDB" id="A0A1Z8B0A4"/>
<proteinExistence type="predicted"/>
<gene>
    <name evidence="1" type="ORF">A9Q93_05990</name>
</gene>
<name>A0A1Z8B0A4_9FLAO</name>
<dbReference type="Proteomes" id="UP000196102">
    <property type="component" value="Unassembled WGS sequence"/>
</dbReference>